<dbReference type="SMART" id="SM00487">
    <property type="entry name" value="DEXDc"/>
    <property type="match status" value="1"/>
</dbReference>
<keyword evidence="1" id="KW-0677">Repeat</keyword>
<evidence type="ECO:0000256" key="1">
    <source>
        <dbReference type="ARBA" id="ARBA00022737"/>
    </source>
</evidence>
<dbReference type="PANTHER" id="PTHR24126">
    <property type="entry name" value="ANKYRIN REPEAT, PH AND SEC7 DOMAIN CONTAINING PROTEIN SECG-RELATED"/>
    <property type="match status" value="1"/>
</dbReference>
<dbReference type="OrthoDB" id="3246549at2759"/>
<dbReference type="PROSITE" id="PS51194">
    <property type="entry name" value="HELICASE_CTER"/>
    <property type="match status" value="1"/>
</dbReference>
<feature type="domain" description="Helicase ATP-binding" evidence="5">
    <location>
        <begin position="1236"/>
        <end position="1389"/>
    </location>
</feature>
<feature type="compositionally biased region" description="Polar residues" evidence="4">
    <location>
        <begin position="95"/>
        <end position="107"/>
    </location>
</feature>
<dbReference type="Gene3D" id="3.90.175.10">
    <property type="entry name" value="Diphtheria Toxin, domain 1"/>
    <property type="match status" value="1"/>
</dbReference>
<dbReference type="Pfam" id="PF12796">
    <property type="entry name" value="Ank_2"/>
    <property type="match status" value="3"/>
</dbReference>
<dbReference type="PROSITE" id="PS51192">
    <property type="entry name" value="HELICASE_ATP_BIND_1"/>
    <property type="match status" value="1"/>
</dbReference>
<dbReference type="Proteomes" id="UP000051952">
    <property type="component" value="Unassembled WGS sequence"/>
</dbReference>
<evidence type="ECO:0000259" key="6">
    <source>
        <dbReference type="PROSITE" id="PS51194"/>
    </source>
</evidence>
<dbReference type="PANTHER" id="PTHR24126:SF14">
    <property type="entry name" value="ANK_REP_REGION DOMAIN-CONTAINING PROTEIN"/>
    <property type="match status" value="1"/>
</dbReference>
<dbReference type="VEuPathDB" id="TriTrypDB:BSAL_65565"/>
<feature type="region of interest" description="Disordered" evidence="4">
    <location>
        <begin position="152"/>
        <end position="186"/>
    </location>
</feature>
<dbReference type="SUPFAM" id="SSF52540">
    <property type="entry name" value="P-loop containing nucleoside triphosphate hydrolases"/>
    <property type="match status" value="1"/>
</dbReference>
<feature type="repeat" description="ANK" evidence="3">
    <location>
        <begin position="444"/>
        <end position="467"/>
    </location>
</feature>
<sequence length="2360" mass="259449">MDQQVQRLTRDLEVAEQTLTRLKEKTPPAAAGEIEFQEKLVEQGRITLLNAQRALAATTSQQTTNVGGAAAAKPLQPPPLSNRQVPPHMQPTAVAATSQQPMPSSQYDPAIKAATPASEPHSQTPAPAAAAKPLQPPPVVSRAPEVARFSAASPQRFSDPFEAPATPQARPAAKVKTSAASPKKPLPPAALPKYHFPTAFSNGGSSAFHDFIDRASYIIMAIANDDHPGGDGAICDAIDTFISDWGCHVDQLFALSNTPAGCTTTFLIHAIDHSRSEIVRHLLLKHKATPGRQYPELGNDCALHRACYLGQVEVVRWLLDASEYNITELRNANKHRCFDVFNDSVSLPMQRELEALCCGVVEGAAPAIDTVDQIAALEAVQDRTSTRALEALLAKHPKTLATYVMELELNEMTNLLYSAARYNNPNAIRVLLDHGADPNQQVLHLSTPLHVACYRGHVECVEALMRHTPPPRTDIVNSYNETCLTVFRDDVTLDAQRRIRCLVLVDVARLFKALESDDVESFKEAFGYDDPNVPIPSLDGSRMVSLLQEAAEHMSEHVLQFLLSRGATKVDEALFIACHKGKIACVRALLNYGASRDVVAVAVKQFPLMKKTLAEFLPAVPIEAKVSQCIRANDAFNEDEADALLEEWSQKHQSIDSMLIDAPTEAEGPVSPLWLACCVGNAPMVSLLISKHGASAGTVEATTDDTALHIACRRGHERCVELLLEAGSNLFAKNVAQECPGDAYDVDVPPGTKTAIETRIKNARTVANAELEQQHVKQYIDTIGHRVVIDCDAATKLLHSISDLTRVVTLSDLRTHLTAVLKIALYEAATKSAGNNNQLNDQHIILREFLSVLRTNCATKALEVLVTSHTTAFDPKDVLALPHTSTFTAAVNIPELVRSVTMASTSEYFGRRFQSLFPTAASTGGSNAFQDRLDAVVKGKNDPFTRCHMVFETLLDIFREEVVKYRRTLRGPVVATFVELWVKDHLEDTFGRCANWAKLQRLLEVATDKPEEIFLLPEVAFSVVGFLQNLINRWANLPNVAELASEFGKLIIHNQSVGAAVSCRQTLEMSDVACEKHIAMRLEVNVNKWVTPILAATPSGSFGTSKRYIDACTANAVATAIAAFQKDGILKGPKKDLLFSPDHFDVSIFEKQFHVAATMQQVVSDVRDEQEKELKKENLPQVNRYLREMDRILTEFTSHPTTSQSLMLQIEGIIRRVHLNTVWSKMQAYEQLDELKDAMNQSDVILVEADTGSGKSVLLPQYICEYLEYNTIVTQPRREATVSTGQHVAVQFSKSYVGYQVEGIDNPCAKGKLQYFTDMFYLGKALSAAERDLTDVCVVIDEVHERNATTQCWAQQFPNVRLKIVLASATIGKSDFFEKAAQSFRFSFKHVHLPVQSRYQVKEEFIPHPQVQAGVEDPSNKAKRDLIGAHHALKIVKNDPKAKVIVFLPHRNELESADKEFQKLCGGQVESHAMHAQTLNARAKLQTGRVFFANNVLETTFTVPELSHVIDFNHAMFQEIDSEKNTRELKICLATQSSQKQRRGRLGRVQDGTYLHYYDPNILPLSHPVSFEQLTNDVILQYEIRSRYYLQRSLFAGSSPTLQVLGAGGVPPRPSWVMDMIPKDPNDLKIAATLSLPGGFALAFLHALKKKSCPLAILWLETMMECRTPITVGGVPLPAQYATVGLGQYGDFGIMLEIYDKYLKSKAQLGTKFDAQTFCKADNLSHFFLENVEKRLASVDLMLNKALNIDTTRWADKSKWKWDDIEDALLAGYKRQVVKQLSTTLQSGTYLSNDFQGPYRLLDGNQMHALSLFGNSAWVNNGPSPMPEYLLCHTVESIKGRSFLKFVCSVSAAAVKNHIPADVVTQSIGLVYGDVKNLKDYNQNVLGLPGPSFLADYRTSIAGAATCTITEAPRRSNATPPPPLPWTSAITKRWKTGAANINIEFVCTGSRLGVAELMDAIAKDVASARLYAQQVAALQAANNPALSALFQSPKPSATFADIRLLDGKIADRLDKATNKNRTDQDLKAAIAAGGLEQGLALCNVLLNKYNFVIKGGFVRDCIVRGLTTFKDFDIELPAATITQNNWAAEIQRISNDLKNKFGVTCGAPVASNFNGTASMIRVVTVAPLQVELECVAPWNTAYIPCKRMDFSVNNLRLESGSQSIHQQVGFGMTVQQIIGQLKNATPQASPLYDTRFAPGSGNETGEGYSRNLYAKAVGNAMPGRLVWARKKGFWMVEPAFLTATGPNQSYTLYHGTGGPAAQSILQGGFKPSTGGNLGAGVYMSRDITICLMFQKVGGNILSATVDVGSLFLAKGFDQTGSNWAGFDAVLLEQQFSPRAPPLEEWVIRDPAKIRNIAIYM</sequence>
<dbReference type="Gene3D" id="3.40.50.300">
    <property type="entry name" value="P-loop containing nucleotide triphosphate hydrolases"/>
    <property type="match status" value="2"/>
</dbReference>
<dbReference type="SMART" id="SM00248">
    <property type="entry name" value="ANK"/>
    <property type="match status" value="8"/>
</dbReference>
<protein>
    <submittedName>
        <fullName evidence="7">Ankyrin repeat protein, putative</fullName>
    </submittedName>
</protein>
<evidence type="ECO:0000313" key="7">
    <source>
        <dbReference type="EMBL" id="CUF76357.1"/>
    </source>
</evidence>
<dbReference type="InterPro" id="IPR014001">
    <property type="entry name" value="Helicase_ATP-bd"/>
</dbReference>
<evidence type="ECO:0000259" key="5">
    <source>
        <dbReference type="PROSITE" id="PS51192"/>
    </source>
</evidence>
<dbReference type="InterPro" id="IPR036770">
    <property type="entry name" value="Ankyrin_rpt-contain_sf"/>
</dbReference>
<dbReference type="SUPFAM" id="SSF56399">
    <property type="entry name" value="ADP-ribosylation"/>
    <property type="match status" value="1"/>
</dbReference>
<feature type="domain" description="Helicase C-terminal" evidence="6">
    <location>
        <begin position="1428"/>
        <end position="1606"/>
    </location>
</feature>
<dbReference type="InterPro" id="IPR001650">
    <property type="entry name" value="Helicase_C-like"/>
</dbReference>
<evidence type="ECO:0000256" key="2">
    <source>
        <dbReference type="ARBA" id="ARBA00023043"/>
    </source>
</evidence>
<proteinExistence type="predicted"/>
<dbReference type="Gene3D" id="1.25.40.20">
    <property type="entry name" value="Ankyrin repeat-containing domain"/>
    <property type="match status" value="4"/>
</dbReference>
<dbReference type="PROSITE" id="PS50088">
    <property type="entry name" value="ANK_REPEAT"/>
    <property type="match status" value="2"/>
</dbReference>
<dbReference type="InterPro" id="IPR027417">
    <property type="entry name" value="P-loop_NTPase"/>
</dbReference>
<keyword evidence="8" id="KW-1185">Reference proteome</keyword>
<evidence type="ECO:0000313" key="8">
    <source>
        <dbReference type="Proteomes" id="UP000051952"/>
    </source>
</evidence>
<dbReference type="EMBL" id="CYKH01000399">
    <property type="protein sequence ID" value="CUF76357.1"/>
    <property type="molecule type" value="Genomic_DNA"/>
</dbReference>
<dbReference type="PROSITE" id="PS50297">
    <property type="entry name" value="ANK_REP_REGION"/>
    <property type="match status" value="2"/>
</dbReference>
<evidence type="ECO:0000256" key="3">
    <source>
        <dbReference type="PROSITE-ProRule" id="PRU00023"/>
    </source>
</evidence>
<feature type="region of interest" description="Disordered" evidence="4">
    <location>
        <begin position="66"/>
        <end position="140"/>
    </location>
</feature>
<dbReference type="InterPro" id="IPR002110">
    <property type="entry name" value="Ankyrin_rpt"/>
</dbReference>
<keyword evidence="2 3" id="KW-0040">ANK repeat</keyword>
<feature type="repeat" description="ANK" evidence="3">
    <location>
        <begin position="703"/>
        <end position="735"/>
    </location>
</feature>
<gene>
    <name evidence="7" type="ORF">BSAL_65565</name>
</gene>
<reference evidence="8" key="1">
    <citation type="submission" date="2015-09" db="EMBL/GenBank/DDBJ databases">
        <authorList>
            <consortium name="Pathogen Informatics"/>
        </authorList>
    </citation>
    <scope>NUCLEOTIDE SEQUENCE [LARGE SCALE GENOMIC DNA]</scope>
    <source>
        <strain evidence="8">Lake Konstanz</strain>
    </source>
</reference>
<evidence type="ECO:0000256" key="4">
    <source>
        <dbReference type="SAM" id="MobiDB-lite"/>
    </source>
</evidence>
<accession>A0A0S4IT64</accession>
<organism evidence="7 8">
    <name type="scientific">Bodo saltans</name>
    <name type="common">Flagellated protozoan</name>
    <dbReference type="NCBI Taxonomy" id="75058"/>
    <lineage>
        <taxon>Eukaryota</taxon>
        <taxon>Discoba</taxon>
        <taxon>Euglenozoa</taxon>
        <taxon>Kinetoplastea</taxon>
        <taxon>Metakinetoplastina</taxon>
        <taxon>Eubodonida</taxon>
        <taxon>Bodonidae</taxon>
        <taxon>Bodo</taxon>
    </lineage>
</organism>
<name>A0A0S4IT64_BODSA</name>
<dbReference type="SUPFAM" id="SSF48403">
    <property type="entry name" value="Ankyrin repeat"/>
    <property type="match status" value="2"/>
</dbReference>